<gene>
    <name evidence="1" type="ORF">F5144DRAFT_570044</name>
</gene>
<proteinExistence type="predicted"/>
<evidence type="ECO:0000313" key="1">
    <source>
        <dbReference type="EMBL" id="KAH6637252.1"/>
    </source>
</evidence>
<name>A0ACB7PG13_9PEZI</name>
<comment type="caution">
    <text evidence="1">The sequence shown here is derived from an EMBL/GenBank/DDBJ whole genome shotgun (WGS) entry which is preliminary data.</text>
</comment>
<evidence type="ECO:0000313" key="2">
    <source>
        <dbReference type="Proteomes" id="UP000724584"/>
    </source>
</evidence>
<dbReference type="Proteomes" id="UP000724584">
    <property type="component" value="Unassembled WGS sequence"/>
</dbReference>
<organism evidence="1 2">
    <name type="scientific">Chaetomium tenue</name>
    <dbReference type="NCBI Taxonomy" id="1854479"/>
    <lineage>
        <taxon>Eukaryota</taxon>
        <taxon>Fungi</taxon>
        <taxon>Dikarya</taxon>
        <taxon>Ascomycota</taxon>
        <taxon>Pezizomycotina</taxon>
        <taxon>Sordariomycetes</taxon>
        <taxon>Sordariomycetidae</taxon>
        <taxon>Sordariales</taxon>
        <taxon>Chaetomiaceae</taxon>
        <taxon>Chaetomium</taxon>
    </lineage>
</organism>
<keyword evidence="2" id="KW-1185">Reference proteome</keyword>
<protein>
    <submittedName>
        <fullName evidence="1">Uncharacterized protein</fullName>
    </submittedName>
</protein>
<sequence length="423" mass="47572">MMHSESISRPHPTFLTLRHAPKPESEDIEANVASENFDQPPREPFNHGLQTPDRSLLPRSNRKEPTPPIAEPRRSSLIRQITVEGKPKLSTSRERKPRRPLPQAWDAYGIEPPSGGPQDTPESVSVAEDSTSSGPDNKWVFLCYGNRGQGIAYPVPLEAFDAETQWRQLRDAWYAKRGHERLRRLLHPLGFGVNKIERVTIHKQGLPLKPDGGWDIAYETFDLASKVRLLREENLAAKRDILQADGECPDYIDGCNYGPDGVLVLGCRERDDDDHDICCPEEDVDDHDMCCDTLAHFHKRVEIGELQMVPRYAQLLQNPKYAGVACGTLPWKLIYTQRHMAQQLQQCEDVGLSAVEWEALLVTEGWTFNPKSVVFPVLVTLVLVAVMASRLVYGDWGTAWTAASCLAAVIATGLTWIHMITSR</sequence>
<accession>A0ACB7PG13</accession>
<dbReference type="EMBL" id="JAGIZQ010000003">
    <property type="protein sequence ID" value="KAH6637252.1"/>
    <property type="molecule type" value="Genomic_DNA"/>
</dbReference>
<reference evidence="1 2" key="1">
    <citation type="journal article" date="2021" name="Nat. Commun.">
        <title>Genetic determinants of endophytism in the Arabidopsis root mycobiome.</title>
        <authorList>
            <person name="Mesny F."/>
            <person name="Miyauchi S."/>
            <person name="Thiergart T."/>
            <person name="Pickel B."/>
            <person name="Atanasova L."/>
            <person name="Karlsson M."/>
            <person name="Huettel B."/>
            <person name="Barry K.W."/>
            <person name="Haridas S."/>
            <person name="Chen C."/>
            <person name="Bauer D."/>
            <person name="Andreopoulos W."/>
            <person name="Pangilinan J."/>
            <person name="LaButti K."/>
            <person name="Riley R."/>
            <person name="Lipzen A."/>
            <person name="Clum A."/>
            <person name="Drula E."/>
            <person name="Henrissat B."/>
            <person name="Kohler A."/>
            <person name="Grigoriev I.V."/>
            <person name="Martin F.M."/>
            <person name="Hacquard S."/>
        </authorList>
    </citation>
    <scope>NUCLEOTIDE SEQUENCE [LARGE SCALE GENOMIC DNA]</scope>
    <source>
        <strain evidence="1 2">MPI-SDFR-AT-0079</strain>
    </source>
</reference>